<evidence type="ECO:0000313" key="8">
    <source>
        <dbReference type="Proteomes" id="UP000584642"/>
    </source>
</evidence>
<comment type="subcellular location">
    <subcellularLocation>
        <location evidence="1">Cell membrane</location>
        <topology evidence="1">Multi-pass membrane protein</topology>
    </subcellularLocation>
</comment>
<dbReference type="Pfam" id="PF01810">
    <property type="entry name" value="LysE"/>
    <property type="match status" value="1"/>
</dbReference>
<comment type="caution">
    <text evidence="7">The sequence shown here is derived from an EMBL/GenBank/DDBJ whole genome shotgun (WGS) entry which is preliminary data.</text>
</comment>
<feature type="transmembrane region" description="Helical" evidence="6">
    <location>
        <begin position="145"/>
        <end position="164"/>
    </location>
</feature>
<evidence type="ECO:0000256" key="2">
    <source>
        <dbReference type="ARBA" id="ARBA00022475"/>
    </source>
</evidence>
<accession>A0ABX2TBE1</accession>
<evidence type="ECO:0000313" key="7">
    <source>
        <dbReference type="EMBL" id="NYZ20557.1"/>
    </source>
</evidence>
<feature type="transmembrane region" description="Helical" evidence="6">
    <location>
        <begin position="113"/>
        <end position="139"/>
    </location>
</feature>
<proteinExistence type="predicted"/>
<evidence type="ECO:0000256" key="1">
    <source>
        <dbReference type="ARBA" id="ARBA00004651"/>
    </source>
</evidence>
<sequence length="210" mass="20914">MDVLAFLAKGLLVGFSIAAPVGPIGLLCIRRTLADGAAAGFASGLGAASADAVYGAIAGFGLAAVTDWMMGWEAALRLAGGLVLLWLGLATLRARPAERAAEAPGAAGLAGAYASTFALTLANPATIVSFLAVFGGLGLAGGSDWTGAAALVSGVFAGSALWWLGLSTGIGLLRAKVTIRAMLWINRVSGMILMGFGVVALATLLPVLRS</sequence>
<name>A0ABX2TBE1_9PROT</name>
<dbReference type="EMBL" id="JABFDB010000008">
    <property type="protein sequence ID" value="NYZ20557.1"/>
    <property type="molecule type" value="Genomic_DNA"/>
</dbReference>
<evidence type="ECO:0000256" key="5">
    <source>
        <dbReference type="ARBA" id="ARBA00023136"/>
    </source>
</evidence>
<dbReference type="Proteomes" id="UP000584642">
    <property type="component" value="Unassembled WGS sequence"/>
</dbReference>
<keyword evidence="3 6" id="KW-0812">Transmembrane</keyword>
<dbReference type="PANTHER" id="PTHR30086">
    <property type="entry name" value="ARGININE EXPORTER PROTEIN ARGO"/>
    <property type="match status" value="1"/>
</dbReference>
<gene>
    <name evidence="7" type="ORF">HND93_12615</name>
</gene>
<feature type="transmembrane region" description="Helical" evidence="6">
    <location>
        <begin position="184"/>
        <end position="208"/>
    </location>
</feature>
<evidence type="ECO:0000256" key="6">
    <source>
        <dbReference type="SAM" id="Phobius"/>
    </source>
</evidence>
<feature type="transmembrane region" description="Helical" evidence="6">
    <location>
        <begin position="74"/>
        <end position="92"/>
    </location>
</feature>
<keyword evidence="8" id="KW-1185">Reference proteome</keyword>
<feature type="transmembrane region" description="Helical" evidence="6">
    <location>
        <begin position="41"/>
        <end position="62"/>
    </location>
</feature>
<reference evidence="7 8" key="1">
    <citation type="submission" date="2020-05" db="EMBL/GenBank/DDBJ databases">
        <title>Azospirillum oleiclasticum sp. nov, a nitrogen-fixing and heavy crude oil-emulsifying bacterium isolated from the crude oil of Yumen Oilfield.</title>
        <authorList>
            <person name="Wu D."/>
            <person name="Cai M."/>
            <person name="Zhang X."/>
        </authorList>
    </citation>
    <scope>NUCLEOTIDE SEQUENCE [LARGE SCALE GENOMIC DNA]</scope>
    <source>
        <strain evidence="7 8">ROY-1-1-2</strain>
    </source>
</reference>
<keyword evidence="5 6" id="KW-0472">Membrane</keyword>
<evidence type="ECO:0000256" key="4">
    <source>
        <dbReference type="ARBA" id="ARBA00022989"/>
    </source>
</evidence>
<protein>
    <submittedName>
        <fullName evidence="7">LysE family transporter</fullName>
    </submittedName>
</protein>
<organism evidence="7 8">
    <name type="scientific">Azospirillum oleiclasticum</name>
    <dbReference type="NCBI Taxonomy" id="2735135"/>
    <lineage>
        <taxon>Bacteria</taxon>
        <taxon>Pseudomonadati</taxon>
        <taxon>Pseudomonadota</taxon>
        <taxon>Alphaproteobacteria</taxon>
        <taxon>Rhodospirillales</taxon>
        <taxon>Azospirillaceae</taxon>
        <taxon>Azospirillum</taxon>
    </lineage>
</organism>
<feature type="transmembrane region" description="Helical" evidence="6">
    <location>
        <begin position="6"/>
        <end position="29"/>
    </location>
</feature>
<dbReference type="PANTHER" id="PTHR30086:SF20">
    <property type="entry name" value="ARGININE EXPORTER PROTEIN ARGO-RELATED"/>
    <property type="match status" value="1"/>
</dbReference>
<keyword evidence="4 6" id="KW-1133">Transmembrane helix</keyword>
<dbReference type="RefSeq" id="WP_180282328.1">
    <property type="nucleotide sequence ID" value="NZ_JABFDB010000008.1"/>
</dbReference>
<evidence type="ECO:0000256" key="3">
    <source>
        <dbReference type="ARBA" id="ARBA00022692"/>
    </source>
</evidence>
<dbReference type="InterPro" id="IPR001123">
    <property type="entry name" value="LeuE-type"/>
</dbReference>
<keyword evidence="2" id="KW-1003">Cell membrane</keyword>